<gene>
    <name evidence="2" type="ORF">RCL2_000659600</name>
    <name evidence="1" type="ORF">RclHR1_04740002</name>
</gene>
<dbReference type="AlphaFoldDB" id="A0A2Z6SD14"/>
<sequence length="541" mass="64662">MTCLKLFSGDLPELINEVIQYFHYDYKTLHSCILVNRLWCRLAIPLLWEDPFSFKVPKNYHFIEIYLYNLSDDDKTKLNEYATLNNLLPSNTLFNYHSFIQRLNTHTVYDFVRNWVTTVTTSTTEGNTDLTYTQMRDFTKLIYKSLFLVFIENEVNLYSFEVVFHSIYSIDELEYFDGIFELILRNLNFISNIKNFILDFDEATDTIQKFVRFLYSNCNSISSLYFLLPTYGNYPLIDEDLSQIVKSQKNLKKISFSNNNFPLYKSLLLLNNPDCSNTLSTIIFDGVDFYNIVVLSEVFNQLNVLESIHIIYCYSLDSKFFQQIDNVTKPFKLRTLFLYKFNKILEPLLQRTGIYLENLGIIDNESRQLQQLITKYCSNIKYLYPMWFDKENTYLLFNLIEDIKQNLNYISINYYYFESSNVLQNLGQVLPLKLEYLNLSFTINTNDLEVFLKNSQNVFIKKFLIRNSKRKESRDIFPYIKEYIMKNKRVKYLAIEESFDGKIEELFSQKDKVKEFELHGIRVQNYNDLFINIYKFIKETY</sequence>
<comment type="caution">
    <text evidence="1">The sequence shown here is derived from an EMBL/GenBank/DDBJ whole genome shotgun (WGS) entry which is preliminary data.</text>
</comment>
<dbReference type="EMBL" id="BLAL01000043">
    <property type="protein sequence ID" value="GES79289.1"/>
    <property type="molecule type" value="Genomic_DNA"/>
</dbReference>
<evidence type="ECO:0008006" key="4">
    <source>
        <dbReference type="Google" id="ProtNLM"/>
    </source>
</evidence>
<dbReference type="Proteomes" id="UP000247702">
    <property type="component" value="Unassembled WGS sequence"/>
</dbReference>
<accession>A0A2Z6SD14</accession>
<proteinExistence type="predicted"/>
<dbReference type="EMBL" id="BEXD01003842">
    <property type="protein sequence ID" value="GBC02659.1"/>
    <property type="molecule type" value="Genomic_DNA"/>
</dbReference>
<dbReference type="OrthoDB" id="2373260at2759"/>
<organism evidence="1 3">
    <name type="scientific">Rhizophagus clarus</name>
    <dbReference type="NCBI Taxonomy" id="94130"/>
    <lineage>
        <taxon>Eukaryota</taxon>
        <taxon>Fungi</taxon>
        <taxon>Fungi incertae sedis</taxon>
        <taxon>Mucoromycota</taxon>
        <taxon>Glomeromycotina</taxon>
        <taxon>Glomeromycetes</taxon>
        <taxon>Glomerales</taxon>
        <taxon>Glomeraceae</taxon>
        <taxon>Rhizophagus</taxon>
    </lineage>
</organism>
<dbReference type="Proteomes" id="UP000615446">
    <property type="component" value="Unassembled WGS sequence"/>
</dbReference>
<keyword evidence="3" id="KW-1185">Reference proteome</keyword>
<evidence type="ECO:0000313" key="3">
    <source>
        <dbReference type="Proteomes" id="UP000247702"/>
    </source>
</evidence>
<protein>
    <recommendedName>
        <fullName evidence="4">F-box domain-containing protein</fullName>
    </recommendedName>
</protein>
<evidence type="ECO:0000313" key="2">
    <source>
        <dbReference type="EMBL" id="GES79289.1"/>
    </source>
</evidence>
<reference evidence="2" key="2">
    <citation type="submission" date="2019-10" db="EMBL/GenBank/DDBJ databases">
        <title>Conservation and host-specific expression of non-tandemly repeated heterogenous ribosome RNA gene in arbuscular mycorrhizal fungi.</title>
        <authorList>
            <person name="Maeda T."/>
            <person name="Kobayashi Y."/>
            <person name="Nakagawa T."/>
            <person name="Ezawa T."/>
            <person name="Yamaguchi K."/>
            <person name="Bino T."/>
            <person name="Nishimoto Y."/>
            <person name="Shigenobu S."/>
            <person name="Kawaguchi M."/>
        </authorList>
    </citation>
    <scope>NUCLEOTIDE SEQUENCE</scope>
    <source>
        <strain evidence="2">HR1</strain>
    </source>
</reference>
<dbReference type="STRING" id="94130.A0A2Z6SD14"/>
<evidence type="ECO:0000313" key="1">
    <source>
        <dbReference type="EMBL" id="GBC02659.1"/>
    </source>
</evidence>
<name>A0A2Z6SD14_9GLOM</name>
<reference evidence="1 3" key="1">
    <citation type="submission" date="2017-11" db="EMBL/GenBank/DDBJ databases">
        <title>The genome of Rhizophagus clarus HR1 reveals common genetic basis of auxotrophy among arbuscular mycorrhizal fungi.</title>
        <authorList>
            <person name="Kobayashi Y."/>
        </authorList>
    </citation>
    <scope>NUCLEOTIDE SEQUENCE [LARGE SCALE GENOMIC DNA]</scope>
    <source>
        <strain evidence="1 3">HR1</strain>
    </source>
</reference>